<dbReference type="OrthoDB" id="163257at2759"/>
<dbReference type="Proteomes" id="UP000031668">
    <property type="component" value="Unassembled WGS sequence"/>
</dbReference>
<sequence length="158" mass="18121">MKGTSREQDARFPNRDKKILKTLKFDPLLDHKVDMSKVMLDTMKTWIAARISGMLGFEDEVVIDYLIGMLENDINPDPKQMQMHLTGFLEAKNARIFMRELWHLLKSAEENNGVPKEFIELKMAELAEAQKRGEVIDNLMSTVQPVDQTSPKKESSPS</sequence>
<comment type="caution">
    <text evidence="3">The sequence shown here is derived from an EMBL/GenBank/DDBJ whole genome shotgun (WGS) entry which is preliminary data.</text>
</comment>
<proteinExistence type="predicted"/>
<dbReference type="AlphaFoldDB" id="A0A0C2MTX2"/>
<dbReference type="InterPro" id="IPR002483">
    <property type="entry name" value="PWI_dom"/>
</dbReference>
<dbReference type="Pfam" id="PF01480">
    <property type="entry name" value="PWI"/>
    <property type="match status" value="1"/>
</dbReference>
<dbReference type="GO" id="GO:0048024">
    <property type="term" value="P:regulation of mRNA splicing, via spliceosome"/>
    <property type="evidence" value="ECO:0007669"/>
    <property type="project" value="TreeGrafter"/>
</dbReference>
<dbReference type="GO" id="GO:0005681">
    <property type="term" value="C:spliceosomal complex"/>
    <property type="evidence" value="ECO:0007669"/>
    <property type="project" value="TreeGrafter"/>
</dbReference>
<gene>
    <name evidence="3" type="ORF">RF11_10277</name>
</gene>
<dbReference type="Gene3D" id="1.20.1390.10">
    <property type="entry name" value="PWI domain"/>
    <property type="match status" value="1"/>
</dbReference>
<dbReference type="PANTHER" id="PTHR23148">
    <property type="entry name" value="SERINE/ARGININE REGULATED NUCLEAR MATRIX PROTEIN"/>
    <property type="match status" value="1"/>
</dbReference>
<dbReference type="SMART" id="SM00311">
    <property type="entry name" value="PWI"/>
    <property type="match status" value="1"/>
</dbReference>
<evidence type="ECO:0000313" key="4">
    <source>
        <dbReference type="Proteomes" id="UP000031668"/>
    </source>
</evidence>
<reference evidence="3 4" key="1">
    <citation type="journal article" date="2014" name="Genome Biol. Evol.">
        <title>The genome of the myxosporean Thelohanellus kitauei shows adaptations to nutrient acquisition within its fish host.</title>
        <authorList>
            <person name="Yang Y."/>
            <person name="Xiong J."/>
            <person name="Zhou Z."/>
            <person name="Huo F."/>
            <person name="Miao W."/>
            <person name="Ran C."/>
            <person name="Liu Y."/>
            <person name="Zhang J."/>
            <person name="Feng J."/>
            <person name="Wang M."/>
            <person name="Wang M."/>
            <person name="Wang L."/>
            <person name="Yao B."/>
        </authorList>
    </citation>
    <scope>NUCLEOTIDE SEQUENCE [LARGE SCALE GENOMIC DNA]</scope>
    <source>
        <strain evidence="3">Wuqing</strain>
    </source>
</reference>
<dbReference type="SUPFAM" id="SSF101233">
    <property type="entry name" value="PWI domain"/>
    <property type="match status" value="1"/>
</dbReference>
<dbReference type="OMA" id="WISNRIT"/>
<dbReference type="PANTHER" id="PTHR23148:SF0">
    <property type="entry name" value="SERINE_ARGININE REPETITIVE MATRIX PROTEIN 1"/>
    <property type="match status" value="1"/>
</dbReference>
<evidence type="ECO:0000259" key="2">
    <source>
        <dbReference type="PROSITE" id="PS51025"/>
    </source>
</evidence>
<evidence type="ECO:0000313" key="3">
    <source>
        <dbReference type="EMBL" id="KII67605.1"/>
    </source>
</evidence>
<keyword evidence="4" id="KW-1185">Reference proteome</keyword>
<organism evidence="3 4">
    <name type="scientific">Thelohanellus kitauei</name>
    <name type="common">Myxosporean</name>
    <dbReference type="NCBI Taxonomy" id="669202"/>
    <lineage>
        <taxon>Eukaryota</taxon>
        <taxon>Metazoa</taxon>
        <taxon>Cnidaria</taxon>
        <taxon>Myxozoa</taxon>
        <taxon>Myxosporea</taxon>
        <taxon>Bivalvulida</taxon>
        <taxon>Platysporina</taxon>
        <taxon>Myxobolidae</taxon>
        <taxon>Thelohanellus</taxon>
    </lineage>
</organism>
<evidence type="ECO:0000256" key="1">
    <source>
        <dbReference type="ARBA" id="ARBA00022664"/>
    </source>
</evidence>
<dbReference type="PROSITE" id="PS51025">
    <property type="entry name" value="PWI"/>
    <property type="match status" value="1"/>
</dbReference>
<dbReference type="GO" id="GO:0003723">
    <property type="term" value="F:RNA binding"/>
    <property type="evidence" value="ECO:0007669"/>
    <property type="project" value="TreeGrafter"/>
</dbReference>
<accession>A0A0C2MTX2</accession>
<dbReference type="GO" id="GO:0006397">
    <property type="term" value="P:mRNA processing"/>
    <property type="evidence" value="ECO:0007669"/>
    <property type="project" value="UniProtKB-KW"/>
</dbReference>
<dbReference type="EMBL" id="JWZT01003127">
    <property type="protein sequence ID" value="KII67605.1"/>
    <property type="molecule type" value="Genomic_DNA"/>
</dbReference>
<name>A0A0C2MTX2_THEKT</name>
<keyword evidence="1" id="KW-0507">mRNA processing</keyword>
<dbReference type="InterPro" id="IPR036483">
    <property type="entry name" value="PWI_dom_sf"/>
</dbReference>
<dbReference type="InterPro" id="IPR052225">
    <property type="entry name" value="Ser/Arg_repetitive_matrix"/>
</dbReference>
<protein>
    <submittedName>
        <fullName evidence="3">Serine/arginine repetitive matrix protein 1</fullName>
    </submittedName>
</protein>
<feature type="domain" description="PWI" evidence="2">
    <location>
        <begin position="22"/>
        <end position="121"/>
    </location>
</feature>